<dbReference type="NCBIfam" id="NF011202">
    <property type="entry name" value="PRK14608.1"/>
    <property type="match status" value="1"/>
</dbReference>
<comment type="pathway">
    <text evidence="10">Isoprenoid biosynthesis; isopentenyl diphosphate biosynthesis via DXP pathway; isopentenyl diphosphate from 1-deoxy-D-xylulose 5-phosphate: step 3/6.</text>
</comment>
<sequence length="318" mass="33511">MTAANASLNENLPHFDLVQSAPAKINLALHVIGQRADGHHLLESIVTFADRGDRVGLSATDEDRFTVSGSFACDIPADGPAASGNLVLKARNSLRALLLQRGLPARPMHLHLEKNLPVASGIGGGSADAAATLRGLLALWAVPPFVDDRFSDDLAAVALQLGADVPMCFHGKPLMARGVGERTEALAAFPAFPMLLVNPRVPVSTPVIFRTLTNKANPSLVLPHHTVAAADWIGALAAMRNDLEPPAQALAPVIGDVSQALSETGARLARMSGSGATCFGLFSDEHARDRAAEMLCADHPDWYVLRCFSIGGDHHDTA</sequence>
<evidence type="ECO:0000256" key="1">
    <source>
        <dbReference type="ARBA" id="ARBA00009684"/>
    </source>
</evidence>
<keyword evidence="5 10" id="KW-0547">Nucleotide-binding</keyword>
<name>A0ABU0BM91_9HYPH</name>
<evidence type="ECO:0000256" key="10">
    <source>
        <dbReference type="HAMAP-Rule" id="MF_00061"/>
    </source>
</evidence>
<feature type="binding site" evidence="10">
    <location>
        <begin position="117"/>
        <end position="127"/>
    </location>
    <ligand>
        <name>ATP</name>
        <dbReference type="ChEBI" id="CHEBI:30616"/>
    </ligand>
</feature>
<dbReference type="GO" id="GO:0050515">
    <property type="term" value="F:4-(cytidine 5'-diphospho)-2-C-methyl-D-erythritol kinase activity"/>
    <property type="evidence" value="ECO:0007669"/>
    <property type="project" value="UniProtKB-EC"/>
</dbReference>
<dbReference type="NCBIfam" id="TIGR00154">
    <property type="entry name" value="ispE"/>
    <property type="match status" value="1"/>
</dbReference>
<comment type="catalytic activity">
    <reaction evidence="10">
        <text>4-CDP-2-C-methyl-D-erythritol + ATP = 4-CDP-2-C-methyl-D-erythritol 2-phosphate + ADP + H(+)</text>
        <dbReference type="Rhea" id="RHEA:18437"/>
        <dbReference type="ChEBI" id="CHEBI:15378"/>
        <dbReference type="ChEBI" id="CHEBI:30616"/>
        <dbReference type="ChEBI" id="CHEBI:57823"/>
        <dbReference type="ChEBI" id="CHEBI:57919"/>
        <dbReference type="ChEBI" id="CHEBI:456216"/>
        <dbReference type="EC" id="2.7.1.148"/>
    </reaction>
</comment>
<feature type="domain" description="GHMP kinase C-terminal" evidence="12">
    <location>
        <begin position="231"/>
        <end position="298"/>
    </location>
</feature>
<dbReference type="Gene3D" id="3.30.70.890">
    <property type="entry name" value="GHMP kinase, C-terminal domain"/>
    <property type="match status" value="1"/>
</dbReference>
<feature type="active site" evidence="10">
    <location>
        <position position="164"/>
    </location>
</feature>
<dbReference type="Gene3D" id="3.30.230.10">
    <property type="match status" value="1"/>
</dbReference>
<dbReference type="PANTHER" id="PTHR43527:SF2">
    <property type="entry name" value="4-DIPHOSPHOCYTIDYL-2-C-METHYL-D-ERYTHRITOL KINASE, CHLOROPLASTIC"/>
    <property type="match status" value="1"/>
</dbReference>
<dbReference type="InterPro" id="IPR036554">
    <property type="entry name" value="GHMP_kinase_C_sf"/>
</dbReference>
<proteinExistence type="inferred from homology"/>
<evidence type="ECO:0000256" key="6">
    <source>
        <dbReference type="ARBA" id="ARBA00022777"/>
    </source>
</evidence>
<comment type="similarity">
    <text evidence="1 10">Belongs to the GHMP kinase family. IspE subfamily.</text>
</comment>
<dbReference type="EMBL" id="JAUSVF010000001">
    <property type="protein sequence ID" value="MDQ0319363.1"/>
    <property type="molecule type" value="Genomic_DNA"/>
</dbReference>
<dbReference type="InterPro" id="IPR013750">
    <property type="entry name" value="GHMP_kinase_C_dom"/>
</dbReference>
<dbReference type="PANTHER" id="PTHR43527">
    <property type="entry name" value="4-DIPHOSPHOCYTIDYL-2-C-METHYL-D-ERYTHRITOL KINASE, CHLOROPLASTIC"/>
    <property type="match status" value="1"/>
</dbReference>
<evidence type="ECO:0000256" key="9">
    <source>
        <dbReference type="ARBA" id="ARBA00032554"/>
    </source>
</evidence>
<keyword evidence="6 10" id="KW-0418">Kinase</keyword>
<keyword evidence="14" id="KW-1185">Reference proteome</keyword>
<dbReference type="InterPro" id="IPR020568">
    <property type="entry name" value="Ribosomal_Su5_D2-typ_SF"/>
</dbReference>
<dbReference type="PIRSF" id="PIRSF010376">
    <property type="entry name" value="IspE"/>
    <property type="match status" value="1"/>
</dbReference>
<evidence type="ECO:0000313" key="13">
    <source>
        <dbReference type="EMBL" id="MDQ0319363.1"/>
    </source>
</evidence>
<evidence type="ECO:0000256" key="7">
    <source>
        <dbReference type="ARBA" id="ARBA00022840"/>
    </source>
</evidence>
<evidence type="ECO:0000259" key="11">
    <source>
        <dbReference type="Pfam" id="PF00288"/>
    </source>
</evidence>
<evidence type="ECO:0000259" key="12">
    <source>
        <dbReference type="Pfam" id="PF08544"/>
    </source>
</evidence>
<dbReference type="InterPro" id="IPR014721">
    <property type="entry name" value="Ribsml_uS5_D2-typ_fold_subgr"/>
</dbReference>
<keyword evidence="7 10" id="KW-0067">ATP-binding</keyword>
<dbReference type="InterPro" id="IPR004424">
    <property type="entry name" value="IspE"/>
</dbReference>
<dbReference type="InterPro" id="IPR006204">
    <property type="entry name" value="GHMP_kinase_N_dom"/>
</dbReference>
<evidence type="ECO:0000313" key="14">
    <source>
        <dbReference type="Proteomes" id="UP001230207"/>
    </source>
</evidence>
<protein>
    <recommendedName>
        <fullName evidence="3 10">4-diphosphocytidyl-2-C-methyl-D-erythritol kinase</fullName>
        <shortName evidence="10">CMK</shortName>
        <ecNumber evidence="2 10">2.7.1.148</ecNumber>
    </recommendedName>
    <alternativeName>
        <fullName evidence="9 10">4-(cytidine-5'-diphospho)-2-C-methyl-D-erythritol kinase</fullName>
    </alternativeName>
</protein>
<organism evidence="13 14">
    <name type="scientific">Pararhizobium capsulatum DSM 1112</name>
    <dbReference type="NCBI Taxonomy" id="1121113"/>
    <lineage>
        <taxon>Bacteria</taxon>
        <taxon>Pseudomonadati</taxon>
        <taxon>Pseudomonadota</taxon>
        <taxon>Alphaproteobacteria</taxon>
        <taxon>Hyphomicrobiales</taxon>
        <taxon>Rhizobiaceae</taxon>
        <taxon>Rhizobium/Agrobacterium group</taxon>
        <taxon>Pararhizobium</taxon>
    </lineage>
</organism>
<dbReference type="HAMAP" id="MF_00061">
    <property type="entry name" value="IspE"/>
    <property type="match status" value="1"/>
</dbReference>
<gene>
    <name evidence="10" type="primary">ispE</name>
    <name evidence="13" type="ORF">QO002_001501</name>
</gene>
<dbReference type="SUPFAM" id="SSF55060">
    <property type="entry name" value="GHMP Kinase, C-terminal domain"/>
    <property type="match status" value="1"/>
</dbReference>
<accession>A0ABU0BM91</accession>
<evidence type="ECO:0000256" key="3">
    <source>
        <dbReference type="ARBA" id="ARBA00017473"/>
    </source>
</evidence>
<feature type="domain" description="GHMP kinase N-terminal" evidence="11">
    <location>
        <begin position="86"/>
        <end position="172"/>
    </location>
</feature>
<comment type="caution">
    <text evidence="13">The sequence shown here is derived from an EMBL/GenBank/DDBJ whole genome shotgun (WGS) entry which is preliminary data.</text>
</comment>
<evidence type="ECO:0000256" key="5">
    <source>
        <dbReference type="ARBA" id="ARBA00022741"/>
    </source>
</evidence>
<reference evidence="13 14" key="1">
    <citation type="submission" date="2023-07" db="EMBL/GenBank/DDBJ databases">
        <title>Genomic Encyclopedia of Type Strains, Phase IV (KMG-IV): sequencing the most valuable type-strain genomes for metagenomic binning, comparative biology and taxonomic classification.</title>
        <authorList>
            <person name="Goeker M."/>
        </authorList>
    </citation>
    <scope>NUCLEOTIDE SEQUENCE [LARGE SCALE GENOMIC DNA]</scope>
    <source>
        <strain evidence="13 14">DSM 1112</strain>
    </source>
</reference>
<dbReference type="Pfam" id="PF00288">
    <property type="entry name" value="GHMP_kinases_N"/>
    <property type="match status" value="1"/>
</dbReference>
<evidence type="ECO:0000256" key="2">
    <source>
        <dbReference type="ARBA" id="ARBA00012052"/>
    </source>
</evidence>
<feature type="active site" evidence="10">
    <location>
        <position position="24"/>
    </location>
</feature>
<dbReference type="RefSeq" id="WP_307228200.1">
    <property type="nucleotide sequence ID" value="NZ_JAUSVF010000001.1"/>
</dbReference>
<evidence type="ECO:0000256" key="4">
    <source>
        <dbReference type="ARBA" id="ARBA00022679"/>
    </source>
</evidence>
<dbReference type="EC" id="2.7.1.148" evidence="2 10"/>
<evidence type="ECO:0000256" key="8">
    <source>
        <dbReference type="ARBA" id="ARBA00023229"/>
    </source>
</evidence>
<dbReference type="Proteomes" id="UP001230207">
    <property type="component" value="Unassembled WGS sequence"/>
</dbReference>
<keyword evidence="4 10" id="KW-0808">Transferase</keyword>
<keyword evidence="8 10" id="KW-0414">Isoprene biosynthesis</keyword>
<comment type="function">
    <text evidence="10">Catalyzes the phosphorylation of the position 2 hydroxy group of 4-diphosphocytidyl-2C-methyl-D-erythritol.</text>
</comment>
<dbReference type="Pfam" id="PF08544">
    <property type="entry name" value="GHMP_kinases_C"/>
    <property type="match status" value="1"/>
</dbReference>
<dbReference type="SUPFAM" id="SSF54211">
    <property type="entry name" value="Ribosomal protein S5 domain 2-like"/>
    <property type="match status" value="1"/>
</dbReference>